<proteinExistence type="predicted"/>
<dbReference type="InterPro" id="IPR041677">
    <property type="entry name" value="DNA2/NAM7_AAA_11"/>
</dbReference>
<evidence type="ECO:0000313" key="3">
    <source>
        <dbReference type="Proteomes" id="UP000294192"/>
    </source>
</evidence>
<dbReference type="PANTHER" id="PTHR43788">
    <property type="entry name" value="DNA2/NAM7 HELICASE FAMILY MEMBER"/>
    <property type="match status" value="1"/>
</dbReference>
<dbReference type="EMBL" id="PSZO01000101">
    <property type="protein sequence ID" value="TCG10259.1"/>
    <property type="molecule type" value="Genomic_DNA"/>
</dbReference>
<dbReference type="AlphaFoldDB" id="A0A4R0XRT5"/>
<dbReference type="PANTHER" id="PTHR43788:SF8">
    <property type="entry name" value="DNA-BINDING PROTEIN SMUBP-2"/>
    <property type="match status" value="1"/>
</dbReference>
<evidence type="ECO:0000259" key="1">
    <source>
        <dbReference type="Pfam" id="PF13086"/>
    </source>
</evidence>
<comment type="caution">
    <text evidence="2">The sequence shown here is derived from an EMBL/GenBank/DDBJ whole genome shotgun (WGS) entry which is preliminary data.</text>
</comment>
<dbReference type="GO" id="GO:0043139">
    <property type="term" value="F:5'-3' DNA helicase activity"/>
    <property type="evidence" value="ECO:0007669"/>
    <property type="project" value="TreeGrafter"/>
</dbReference>
<reference evidence="2 3" key="1">
    <citation type="submission" date="2018-02" db="EMBL/GenBank/DDBJ databases">
        <title>Mycoplasma marinum and Mycoplasma todarodis sp. nov., moderately halophilic and psychrotolerant mycoplasmas isolated from cephalopods.</title>
        <authorList>
            <person name="Viver T."/>
        </authorList>
    </citation>
    <scope>NUCLEOTIDE SEQUENCE [LARGE SCALE GENOMIC DNA]</scope>
    <source>
        <strain evidence="2 3">PE</strain>
    </source>
</reference>
<sequence length="248" mass="28655">KKSNVFEIDKNKKRIFMDIKENEIHQIGDFWFLVKTTPFFEIRNTNMLISKFEEQNFSNIDSLLLGDKKISELEDVKHDNAREDSTLDEFQNKALINAINSKHLSIIKGPPGTGKTHTISRIIKQYWNMGQKVIFASALHSSLDSLIYKINESKDMSDMKVWRSSMKPKSILPKNNSTQFEESDLFVTTFSSYIFNALHKGDSDFILIIDEASANNLFNVFSKTEFAKKVIIVGDNSQLYPIYNDEYK</sequence>
<feature type="non-terminal residue" evidence="2">
    <location>
        <position position="248"/>
    </location>
</feature>
<organism evidence="2 3">
    <name type="scientific">Mycoplasma marinum</name>
    <dbReference type="NCBI Taxonomy" id="1937190"/>
    <lineage>
        <taxon>Bacteria</taxon>
        <taxon>Bacillati</taxon>
        <taxon>Mycoplasmatota</taxon>
        <taxon>Mollicutes</taxon>
        <taxon>Mycoplasmataceae</taxon>
        <taxon>Mycoplasma</taxon>
    </lineage>
</organism>
<keyword evidence="3" id="KW-1185">Reference proteome</keyword>
<dbReference type="SUPFAM" id="SSF52540">
    <property type="entry name" value="P-loop containing nucleoside triphosphate hydrolases"/>
    <property type="match status" value="1"/>
</dbReference>
<feature type="domain" description="DNA2/NAM7 helicase helicase" evidence="1">
    <location>
        <begin position="87"/>
        <end position="177"/>
    </location>
</feature>
<dbReference type="InterPro" id="IPR027417">
    <property type="entry name" value="P-loop_NTPase"/>
</dbReference>
<dbReference type="Proteomes" id="UP000294192">
    <property type="component" value="Unassembled WGS sequence"/>
</dbReference>
<protein>
    <recommendedName>
        <fullName evidence="1">DNA2/NAM7 helicase helicase domain-containing protein</fullName>
    </recommendedName>
</protein>
<name>A0A4R0XRT5_9MOLU</name>
<feature type="non-terminal residue" evidence="2">
    <location>
        <position position="1"/>
    </location>
</feature>
<dbReference type="Gene3D" id="3.40.50.300">
    <property type="entry name" value="P-loop containing nucleotide triphosphate hydrolases"/>
    <property type="match status" value="1"/>
</dbReference>
<dbReference type="InterPro" id="IPR050534">
    <property type="entry name" value="Coronavir_polyprotein_1ab"/>
</dbReference>
<accession>A0A4R0XRT5</accession>
<gene>
    <name evidence="2" type="ORF">C4B24_05015</name>
</gene>
<dbReference type="Pfam" id="PF13086">
    <property type="entry name" value="AAA_11"/>
    <property type="match status" value="1"/>
</dbReference>
<evidence type="ECO:0000313" key="2">
    <source>
        <dbReference type="EMBL" id="TCG10259.1"/>
    </source>
</evidence>